<organism evidence="17 18">
    <name type="scientific">Methylobacterium nonmethylotrophicum</name>
    <dbReference type="NCBI Taxonomy" id="1141884"/>
    <lineage>
        <taxon>Bacteria</taxon>
        <taxon>Pseudomonadati</taxon>
        <taxon>Pseudomonadota</taxon>
        <taxon>Alphaproteobacteria</taxon>
        <taxon>Hyphomicrobiales</taxon>
        <taxon>Methylobacteriaceae</taxon>
        <taxon>Methylobacterium</taxon>
    </lineage>
</organism>
<evidence type="ECO:0000256" key="14">
    <source>
        <dbReference type="PROSITE-ProRule" id="PRU00278"/>
    </source>
</evidence>
<evidence type="ECO:0000256" key="9">
    <source>
        <dbReference type="ARBA" id="ARBA00030642"/>
    </source>
</evidence>
<evidence type="ECO:0000256" key="2">
    <source>
        <dbReference type="ARBA" id="ARBA00018370"/>
    </source>
</evidence>
<dbReference type="PANTHER" id="PTHR47529:SF1">
    <property type="entry name" value="PERIPLASMIC CHAPERONE PPID"/>
    <property type="match status" value="1"/>
</dbReference>
<dbReference type="AlphaFoldDB" id="A0A4Z0NXU0"/>
<dbReference type="OrthoDB" id="9768393at2"/>
<proteinExistence type="inferred from homology"/>
<gene>
    <name evidence="17" type="ORF">EU555_01470</name>
</gene>
<dbReference type="Pfam" id="PF13145">
    <property type="entry name" value="Rotamase_2"/>
    <property type="match status" value="1"/>
</dbReference>
<dbReference type="Gene3D" id="1.10.4030.10">
    <property type="entry name" value="Porin chaperone SurA, peptide-binding domain"/>
    <property type="match status" value="1"/>
</dbReference>
<dbReference type="PANTHER" id="PTHR47529">
    <property type="entry name" value="PEPTIDYL-PROLYL CIS-TRANS ISOMERASE D"/>
    <property type="match status" value="1"/>
</dbReference>
<evidence type="ECO:0000256" key="6">
    <source>
        <dbReference type="ARBA" id="ARBA00022989"/>
    </source>
</evidence>
<evidence type="ECO:0000256" key="12">
    <source>
        <dbReference type="ARBA" id="ARBA00040743"/>
    </source>
</evidence>
<evidence type="ECO:0000259" key="16">
    <source>
        <dbReference type="PROSITE" id="PS50198"/>
    </source>
</evidence>
<evidence type="ECO:0000256" key="15">
    <source>
        <dbReference type="SAM" id="Phobius"/>
    </source>
</evidence>
<evidence type="ECO:0000256" key="4">
    <source>
        <dbReference type="ARBA" id="ARBA00022519"/>
    </source>
</evidence>
<keyword evidence="4" id="KW-0997">Cell inner membrane</keyword>
<keyword evidence="14 17" id="KW-0413">Isomerase</keyword>
<protein>
    <recommendedName>
        <fullName evidence="2">Parvulin-like PPIase</fullName>
    </recommendedName>
    <alternativeName>
        <fullName evidence="9">Peptidyl-prolyl cis-trans isomerase plp</fullName>
    </alternativeName>
    <alternativeName>
        <fullName evidence="12">Periplasmic chaperone PpiD</fullName>
    </alternativeName>
    <alternativeName>
        <fullName evidence="13">Periplasmic folding chaperone</fullName>
    </alternativeName>
    <alternativeName>
        <fullName evidence="10">Rotamase plp</fullName>
    </alternativeName>
</protein>
<dbReference type="SUPFAM" id="SSF109998">
    <property type="entry name" value="Triger factor/SurA peptide-binding domain-like"/>
    <property type="match status" value="1"/>
</dbReference>
<comment type="caution">
    <text evidence="17">The sequence shown here is derived from an EMBL/GenBank/DDBJ whole genome shotgun (WGS) entry which is preliminary data.</text>
</comment>
<evidence type="ECO:0000256" key="1">
    <source>
        <dbReference type="ARBA" id="ARBA00004382"/>
    </source>
</evidence>
<dbReference type="SUPFAM" id="SSF54534">
    <property type="entry name" value="FKBP-like"/>
    <property type="match status" value="1"/>
</dbReference>
<accession>A0A4Z0NXU0</accession>
<comment type="subcellular location">
    <subcellularLocation>
        <location evidence="1">Cell inner membrane</location>
        <topology evidence="1">Single-pass type II membrane protein</topology>
        <orientation evidence="1">Periplasmic side</orientation>
    </subcellularLocation>
</comment>
<evidence type="ECO:0000313" key="17">
    <source>
        <dbReference type="EMBL" id="TGE02465.1"/>
    </source>
</evidence>
<dbReference type="RefSeq" id="WP_135412663.1">
    <property type="nucleotide sequence ID" value="NZ_SRLB01000001.1"/>
</dbReference>
<dbReference type="Gene3D" id="3.10.50.40">
    <property type="match status" value="1"/>
</dbReference>
<feature type="transmembrane region" description="Helical" evidence="15">
    <location>
        <begin position="12"/>
        <end position="35"/>
    </location>
</feature>
<evidence type="ECO:0000256" key="5">
    <source>
        <dbReference type="ARBA" id="ARBA00022692"/>
    </source>
</evidence>
<evidence type="ECO:0000256" key="3">
    <source>
        <dbReference type="ARBA" id="ARBA00022475"/>
    </source>
</evidence>
<dbReference type="Pfam" id="PF13624">
    <property type="entry name" value="SurA_N_3"/>
    <property type="match status" value="1"/>
</dbReference>
<keyword evidence="6 15" id="KW-1133">Transmembrane helix</keyword>
<keyword evidence="3" id="KW-1003">Cell membrane</keyword>
<comment type="similarity">
    <text evidence="11">Belongs to the PpiD chaperone family.</text>
</comment>
<dbReference type="Proteomes" id="UP000297535">
    <property type="component" value="Unassembled WGS sequence"/>
</dbReference>
<evidence type="ECO:0000256" key="11">
    <source>
        <dbReference type="ARBA" id="ARBA00038408"/>
    </source>
</evidence>
<dbReference type="GO" id="GO:0005886">
    <property type="term" value="C:plasma membrane"/>
    <property type="evidence" value="ECO:0007669"/>
    <property type="project" value="UniProtKB-SubCell"/>
</dbReference>
<dbReference type="InterPro" id="IPR046357">
    <property type="entry name" value="PPIase_dom_sf"/>
</dbReference>
<dbReference type="EMBL" id="SRLB01000001">
    <property type="protein sequence ID" value="TGE02465.1"/>
    <property type="molecule type" value="Genomic_DNA"/>
</dbReference>
<keyword evidence="5 15" id="KW-0812">Transmembrane</keyword>
<evidence type="ECO:0000256" key="13">
    <source>
        <dbReference type="ARBA" id="ARBA00042775"/>
    </source>
</evidence>
<evidence type="ECO:0000256" key="7">
    <source>
        <dbReference type="ARBA" id="ARBA00023136"/>
    </source>
</evidence>
<reference evidence="17 18" key="1">
    <citation type="submission" date="2019-04" db="EMBL/GenBank/DDBJ databases">
        <authorList>
            <person name="Feng G."/>
            <person name="Zhu H."/>
        </authorList>
    </citation>
    <scope>NUCLEOTIDE SEQUENCE [LARGE SCALE GENOMIC DNA]</scope>
    <source>
        <strain evidence="17 18">6HR-1</strain>
    </source>
</reference>
<keyword evidence="7 15" id="KW-0472">Membrane</keyword>
<dbReference type="InterPro" id="IPR000297">
    <property type="entry name" value="PPIase_PpiC"/>
</dbReference>
<dbReference type="InterPro" id="IPR052029">
    <property type="entry name" value="PpiD_chaperone"/>
</dbReference>
<dbReference type="PROSITE" id="PS50198">
    <property type="entry name" value="PPIC_PPIASE_2"/>
    <property type="match status" value="1"/>
</dbReference>
<keyword evidence="8" id="KW-0143">Chaperone</keyword>
<evidence type="ECO:0000313" key="18">
    <source>
        <dbReference type="Proteomes" id="UP000297535"/>
    </source>
</evidence>
<keyword evidence="14" id="KW-0697">Rotamase</keyword>
<name>A0A4Z0NXU0_9HYPH</name>
<dbReference type="GO" id="GO:0003755">
    <property type="term" value="F:peptidyl-prolyl cis-trans isomerase activity"/>
    <property type="evidence" value="ECO:0007669"/>
    <property type="project" value="UniProtKB-KW"/>
</dbReference>
<evidence type="ECO:0000256" key="8">
    <source>
        <dbReference type="ARBA" id="ARBA00023186"/>
    </source>
</evidence>
<evidence type="ECO:0000256" key="10">
    <source>
        <dbReference type="ARBA" id="ARBA00031484"/>
    </source>
</evidence>
<feature type="domain" description="PpiC" evidence="16">
    <location>
        <begin position="270"/>
        <end position="358"/>
    </location>
</feature>
<sequence>MLQGFRAASQSWLGKIVVTVVFGLLIAGLAIFGIGDIFRGGGSNNVATVGSTPIPAEALRTAYQNQIQRLSRQSRRPITPDQAKALGLDRQVLAQLITEASLDQKTRDLGLRIPDAAVIRLIQEEPAFKGPGGAFDVNTFRDTLRQAGLTEQGFVQEQRAVAARLQLAEAITAELPVSLAAREAIHRYTSERRAAASFTLPEAAAGEIPAPSEDEVTTFYTERKSAFRAPEYRAVTLLILDPATLAKPDAVPEAEARARYEAEQTRFGTPEKRAIQQIVFANEADATAALARIRSGEVTFDQVATERGLDAKALDLGTFAKSELFDPAVAEAAFAAEPNAVSEPVKGRFGAVLLRVTSVQPAARKPFEAVAGEVRTEIARDKARDGLEKVHDAIEDQRAGAKPLADIAREQGLSLVTVPAVDAQGRDPQGKAVEAVPDKDATLAAIFRSDMGADNEALRTRSGGYLWYDVTKVDPAHDKPLAEVRDAVVAQWKADEVSRRLAAKAREATERLDKGEAIEAVATSLGQEARTVTDLARGRGKDGLTAESVARVFATPVAKAGAASGEGTARVVFRVTSATVPAFVPGAAGAVSVEQQYRTALADDVLAQYIADVQKQAGVSVNEAAFRRAIGGEY</sequence>
<dbReference type="InterPro" id="IPR027304">
    <property type="entry name" value="Trigger_fact/SurA_dom_sf"/>
</dbReference>
<keyword evidence="18" id="KW-1185">Reference proteome</keyword>